<dbReference type="Proteomes" id="UP000602395">
    <property type="component" value="Unassembled WGS sequence"/>
</dbReference>
<comment type="caution">
    <text evidence="3">The sequence shown here is derived from an EMBL/GenBank/DDBJ whole genome shotgun (WGS) entry which is preliminary data.</text>
</comment>
<reference evidence="3 4" key="1">
    <citation type="submission" date="2020-09" db="EMBL/GenBank/DDBJ databases">
        <title>Novel species in genus Gordonia.</title>
        <authorList>
            <person name="Zhang G."/>
        </authorList>
    </citation>
    <scope>NUCLEOTIDE SEQUENCE [LARGE SCALE GENOMIC DNA]</scope>
    <source>
        <strain evidence="3 4">ON-33</strain>
    </source>
</reference>
<accession>A0ABR7WCV4</accession>
<dbReference type="RefSeq" id="WP_190267237.1">
    <property type="nucleotide sequence ID" value="NZ_BAABAD010000004.1"/>
</dbReference>
<feature type="chain" id="PRO_5047445425" evidence="2">
    <location>
        <begin position="22"/>
        <end position="380"/>
    </location>
</feature>
<sequence length="380" mass="38845">MSAIALAVAVAIAAPAAAASAEPDRSPHKSVPGGTNNDNHVRHGAEPDRSPHKSVPGGNNNDNHPRVGAEPDRSPHKFSPGETGNQIAPITPGGTDRSSDTPHDNPDQAGPEEQRSQPSDGGGTQSPSATRQSGPSSSSPEPGTTTSPTPDTTAPETDTPAPTPAQPSTTQPTAPPRSTTPDAPFVDARSIGGSPDLPGSAIEPGDCPNGCIVSDHHTGTTRVFDLDDIPAGGDPRTTPRVIDPDANDGATGTFSKNLITPNPMTNQGVGVPLPQGSEPNTAPGAGGQVNPGRQAGTIDVQGRSQMRLRVVRAVPDGSHPVRTVGGDGVAVHYHYEYEAQSLKGVDVNGIHLFGKGKWAPVNQSQVDDLAKKGVPLPSVR</sequence>
<evidence type="ECO:0000313" key="4">
    <source>
        <dbReference type="Proteomes" id="UP000602395"/>
    </source>
</evidence>
<feature type="region of interest" description="Disordered" evidence="1">
    <location>
        <begin position="274"/>
        <end position="295"/>
    </location>
</feature>
<feature type="signal peptide" evidence="2">
    <location>
        <begin position="1"/>
        <end position="21"/>
    </location>
</feature>
<feature type="region of interest" description="Disordered" evidence="1">
    <location>
        <begin position="14"/>
        <end position="208"/>
    </location>
</feature>
<name>A0ABR7WCV4_9ACTN</name>
<feature type="compositionally biased region" description="Low complexity" evidence="1">
    <location>
        <begin position="126"/>
        <end position="181"/>
    </location>
</feature>
<proteinExistence type="predicted"/>
<feature type="compositionally biased region" description="Basic and acidic residues" evidence="1">
    <location>
        <begin position="97"/>
        <end position="106"/>
    </location>
</feature>
<keyword evidence="4" id="KW-1185">Reference proteome</keyword>
<evidence type="ECO:0000256" key="1">
    <source>
        <dbReference type="SAM" id="MobiDB-lite"/>
    </source>
</evidence>
<feature type="compositionally biased region" description="Basic and acidic residues" evidence="1">
    <location>
        <begin position="63"/>
        <end position="75"/>
    </location>
</feature>
<gene>
    <name evidence="3" type="ORF">IDF66_13615</name>
</gene>
<evidence type="ECO:0000313" key="3">
    <source>
        <dbReference type="EMBL" id="MBD1320620.1"/>
    </source>
</evidence>
<keyword evidence="2" id="KW-0732">Signal</keyword>
<organism evidence="3 4">
    <name type="scientific">Gordonia hankookensis</name>
    <dbReference type="NCBI Taxonomy" id="589403"/>
    <lineage>
        <taxon>Bacteria</taxon>
        <taxon>Bacillati</taxon>
        <taxon>Actinomycetota</taxon>
        <taxon>Actinomycetes</taxon>
        <taxon>Mycobacteriales</taxon>
        <taxon>Gordoniaceae</taxon>
        <taxon>Gordonia</taxon>
    </lineage>
</organism>
<feature type="region of interest" description="Disordered" evidence="1">
    <location>
        <begin position="223"/>
        <end position="249"/>
    </location>
</feature>
<dbReference type="EMBL" id="JACWMS010000002">
    <property type="protein sequence ID" value="MBD1320620.1"/>
    <property type="molecule type" value="Genomic_DNA"/>
</dbReference>
<feature type="compositionally biased region" description="Basic and acidic residues" evidence="1">
    <location>
        <begin position="39"/>
        <end position="51"/>
    </location>
</feature>
<evidence type="ECO:0000256" key="2">
    <source>
        <dbReference type="SAM" id="SignalP"/>
    </source>
</evidence>
<protein>
    <submittedName>
        <fullName evidence="3">Uncharacterized protein</fullName>
    </submittedName>
</protein>